<keyword evidence="3" id="KW-0489">Methyltransferase</keyword>
<dbReference type="InterPro" id="IPR041698">
    <property type="entry name" value="Methyltransf_25"/>
</dbReference>
<feature type="domain" description="Methyltransferase" evidence="2">
    <location>
        <begin position="61"/>
        <end position="160"/>
    </location>
</feature>
<gene>
    <name evidence="3" type="ORF">M2350_002253</name>
</gene>
<sequence>MAESDLRFRKLFGEEVQTADEFTLLPRYYDDLMRDVPYKMWVRYIVDLLRKLDASFTFKRVLELACGTGTIALEFALRGCEVVGVDISPGMVQVAREKAKKLGLTKKTRFYVQDISELDLPDEAPFDLALCLFDSLNYITDPDRLSQVFVRTLPHIRPGGYFVFDLNSELALRENLFDQDNLSVDEEKTPIYYFWRSQYYEGKRLCRVDMWFAVKDERGDWLRFKEVHWQRAYSIEEVREMAEKAGWEWVKVLDAYTYRPPHEESERWYFVLRKPDKR</sequence>
<dbReference type="SUPFAM" id="SSF53335">
    <property type="entry name" value="S-adenosyl-L-methionine-dependent methyltransferases"/>
    <property type="match status" value="1"/>
</dbReference>
<organism evidence="3 4">
    <name type="scientific">Candidatus Fervidibacter sacchari</name>
    <dbReference type="NCBI Taxonomy" id="1448929"/>
    <lineage>
        <taxon>Bacteria</taxon>
        <taxon>Candidatus Fervidibacterota</taxon>
        <taxon>Candidatus Fervidibacter</taxon>
    </lineage>
</organism>
<evidence type="ECO:0000256" key="1">
    <source>
        <dbReference type="ARBA" id="ARBA00022679"/>
    </source>
</evidence>
<proteinExistence type="predicted"/>
<dbReference type="GO" id="GO:0008168">
    <property type="term" value="F:methyltransferase activity"/>
    <property type="evidence" value="ECO:0007669"/>
    <property type="project" value="UniProtKB-KW"/>
</dbReference>
<dbReference type="PANTHER" id="PTHR43861">
    <property type="entry name" value="TRANS-ACONITATE 2-METHYLTRANSFERASE-RELATED"/>
    <property type="match status" value="1"/>
</dbReference>
<evidence type="ECO:0000313" key="3">
    <source>
        <dbReference type="EMBL" id="MCS3919836.1"/>
    </source>
</evidence>
<dbReference type="RefSeq" id="WP_259096712.1">
    <property type="nucleotide sequence ID" value="NZ_CP130454.1"/>
</dbReference>
<dbReference type="Proteomes" id="UP001204798">
    <property type="component" value="Unassembled WGS sequence"/>
</dbReference>
<keyword evidence="4" id="KW-1185">Reference proteome</keyword>
<protein>
    <submittedName>
        <fullName evidence="3">SAM-dependent methyltransferase</fullName>
    </submittedName>
</protein>
<dbReference type="CDD" id="cd02440">
    <property type="entry name" value="AdoMet_MTases"/>
    <property type="match status" value="1"/>
</dbReference>
<reference evidence="3 4" key="1">
    <citation type="submission" date="2022-08" db="EMBL/GenBank/DDBJ databases">
        <title>Bacterial and archaeal communities from various locations to study Microbial Dark Matter (Phase II).</title>
        <authorList>
            <person name="Stepanauskas R."/>
        </authorList>
    </citation>
    <scope>NUCLEOTIDE SEQUENCE [LARGE SCALE GENOMIC DNA]</scope>
    <source>
        <strain evidence="3 4">PD1</strain>
    </source>
</reference>
<evidence type="ECO:0000313" key="4">
    <source>
        <dbReference type="Proteomes" id="UP001204798"/>
    </source>
</evidence>
<dbReference type="Pfam" id="PF13649">
    <property type="entry name" value="Methyltransf_25"/>
    <property type="match status" value="1"/>
</dbReference>
<evidence type="ECO:0000259" key="2">
    <source>
        <dbReference type="Pfam" id="PF13649"/>
    </source>
</evidence>
<dbReference type="Gene3D" id="2.20.25.110">
    <property type="entry name" value="S-adenosyl-L-methionine-dependent methyltransferases"/>
    <property type="match status" value="1"/>
</dbReference>
<comment type="caution">
    <text evidence="3">The sequence shown here is derived from an EMBL/GenBank/DDBJ whole genome shotgun (WGS) entry which is preliminary data.</text>
</comment>
<dbReference type="Gene3D" id="3.40.50.150">
    <property type="entry name" value="Vaccinia Virus protein VP39"/>
    <property type="match status" value="1"/>
</dbReference>
<dbReference type="InterPro" id="IPR029063">
    <property type="entry name" value="SAM-dependent_MTases_sf"/>
</dbReference>
<name>A0ABT2EPI2_9BACT</name>
<dbReference type="GO" id="GO:0032259">
    <property type="term" value="P:methylation"/>
    <property type="evidence" value="ECO:0007669"/>
    <property type="project" value="UniProtKB-KW"/>
</dbReference>
<dbReference type="EMBL" id="JANUCP010000004">
    <property type="protein sequence ID" value="MCS3919836.1"/>
    <property type="molecule type" value="Genomic_DNA"/>
</dbReference>
<accession>A0ABT2EPI2</accession>
<keyword evidence="1" id="KW-0808">Transferase</keyword>